<dbReference type="PANTHER" id="PTHR30466">
    <property type="entry name" value="FLAVIN REDUCTASE"/>
    <property type="match status" value="1"/>
</dbReference>
<name>A0A5C8ZBQ5_9ACTN</name>
<sequence>MAAGVAVASTRWRGLDHAITVTSYTWVSREPPMLLVCVHEDARFLDAVEGAGTWGLSLLPAGARATAGWLATPGRPAVGQLDRVPHRTGAVTGAPLLDGALESFECRTTAVHPAGDHAVVVGLVVGIGRSTASTGSAGAEEPLVRFRRSYHALA</sequence>
<accession>A0A5C8ZBQ5</accession>
<evidence type="ECO:0000313" key="4">
    <source>
        <dbReference type="Proteomes" id="UP000321234"/>
    </source>
</evidence>
<dbReference type="InterPro" id="IPR002563">
    <property type="entry name" value="Flavin_Rdtase-like_dom"/>
</dbReference>
<reference evidence="3 4" key="1">
    <citation type="submission" date="2019-07" db="EMBL/GenBank/DDBJ databases">
        <title>Quadrisphaera sp. strain DD2A genome sequencing and assembly.</title>
        <authorList>
            <person name="Kim I."/>
        </authorList>
    </citation>
    <scope>NUCLEOTIDE SEQUENCE [LARGE SCALE GENOMIC DNA]</scope>
    <source>
        <strain evidence="3 4">DD2A</strain>
    </source>
</reference>
<dbReference type="SMART" id="SM00903">
    <property type="entry name" value="Flavin_Reduct"/>
    <property type="match status" value="1"/>
</dbReference>
<gene>
    <name evidence="3" type="ORF">FMM08_15075</name>
</gene>
<proteinExistence type="predicted"/>
<dbReference type="AlphaFoldDB" id="A0A5C8ZBQ5"/>
<dbReference type="Proteomes" id="UP000321234">
    <property type="component" value="Unassembled WGS sequence"/>
</dbReference>
<dbReference type="GO" id="GO:0010181">
    <property type="term" value="F:FMN binding"/>
    <property type="evidence" value="ECO:0007669"/>
    <property type="project" value="InterPro"/>
</dbReference>
<dbReference type="OrthoDB" id="6401628at2"/>
<comment type="caution">
    <text evidence="3">The sequence shown here is derived from an EMBL/GenBank/DDBJ whole genome shotgun (WGS) entry which is preliminary data.</text>
</comment>
<protein>
    <submittedName>
        <fullName evidence="3">Flavin reductase</fullName>
    </submittedName>
</protein>
<dbReference type="SUPFAM" id="SSF50475">
    <property type="entry name" value="FMN-binding split barrel"/>
    <property type="match status" value="1"/>
</dbReference>
<dbReference type="Gene3D" id="2.30.110.10">
    <property type="entry name" value="Electron Transport, Fmn-binding Protein, Chain A"/>
    <property type="match status" value="1"/>
</dbReference>
<dbReference type="EMBL" id="VKAC01000009">
    <property type="protein sequence ID" value="TXR55372.1"/>
    <property type="molecule type" value="Genomic_DNA"/>
</dbReference>
<evidence type="ECO:0000256" key="1">
    <source>
        <dbReference type="ARBA" id="ARBA00023002"/>
    </source>
</evidence>
<dbReference type="InterPro" id="IPR012349">
    <property type="entry name" value="Split_barrel_FMN-bd"/>
</dbReference>
<keyword evidence="1" id="KW-0560">Oxidoreductase</keyword>
<keyword evidence="4" id="KW-1185">Reference proteome</keyword>
<feature type="domain" description="Flavin reductase like" evidence="2">
    <location>
        <begin position="1"/>
        <end position="152"/>
    </location>
</feature>
<evidence type="ECO:0000259" key="2">
    <source>
        <dbReference type="SMART" id="SM00903"/>
    </source>
</evidence>
<dbReference type="GO" id="GO:0042602">
    <property type="term" value="F:riboflavin reductase (NADPH) activity"/>
    <property type="evidence" value="ECO:0007669"/>
    <property type="project" value="TreeGrafter"/>
</dbReference>
<organism evidence="3 4">
    <name type="scientific">Quadrisphaera setariae</name>
    <dbReference type="NCBI Taxonomy" id="2593304"/>
    <lineage>
        <taxon>Bacteria</taxon>
        <taxon>Bacillati</taxon>
        <taxon>Actinomycetota</taxon>
        <taxon>Actinomycetes</taxon>
        <taxon>Kineosporiales</taxon>
        <taxon>Kineosporiaceae</taxon>
        <taxon>Quadrisphaera</taxon>
    </lineage>
</organism>
<dbReference type="InterPro" id="IPR050268">
    <property type="entry name" value="NADH-dep_flavin_reductase"/>
</dbReference>
<dbReference type="Pfam" id="PF01613">
    <property type="entry name" value="Flavin_Reduct"/>
    <property type="match status" value="1"/>
</dbReference>
<dbReference type="PANTHER" id="PTHR30466:SF1">
    <property type="entry name" value="FMN REDUCTASE (NADH) RUTF"/>
    <property type="match status" value="1"/>
</dbReference>
<evidence type="ECO:0000313" key="3">
    <source>
        <dbReference type="EMBL" id="TXR55372.1"/>
    </source>
</evidence>